<dbReference type="EMBL" id="DSOK01000338">
    <property type="protein sequence ID" value="HEN16192.1"/>
    <property type="molecule type" value="Genomic_DNA"/>
</dbReference>
<evidence type="ECO:0000313" key="1">
    <source>
        <dbReference type="EMBL" id="HEN16192.1"/>
    </source>
</evidence>
<gene>
    <name evidence="1" type="ORF">ENQ76_12075</name>
</gene>
<organism evidence="1">
    <name type="scientific">Schlesneria paludicola</name>
    <dbReference type="NCBI Taxonomy" id="360056"/>
    <lineage>
        <taxon>Bacteria</taxon>
        <taxon>Pseudomonadati</taxon>
        <taxon>Planctomycetota</taxon>
        <taxon>Planctomycetia</taxon>
        <taxon>Planctomycetales</taxon>
        <taxon>Planctomycetaceae</taxon>
        <taxon>Schlesneria</taxon>
    </lineage>
</organism>
<proteinExistence type="predicted"/>
<protein>
    <recommendedName>
        <fullName evidence="2">GTPase domain-containing protein</fullName>
    </recommendedName>
</protein>
<comment type="caution">
    <text evidence="1">The sequence shown here is derived from an EMBL/GenBank/DDBJ whole genome shotgun (WGS) entry which is preliminary data.</text>
</comment>
<accession>A0A7C2P1Z8</accession>
<reference evidence="1" key="1">
    <citation type="journal article" date="2020" name="mSystems">
        <title>Genome- and Community-Level Interaction Insights into Carbon Utilization and Element Cycling Functions of Hydrothermarchaeota in Hydrothermal Sediment.</title>
        <authorList>
            <person name="Zhou Z."/>
            <person name="Liu Y."/>
            <person name="Xu W."/>
            <person name="Pan J."/>
            <person name="Luo Z.H."/>
            <person name="Li M."/>
        </authorList>
    </citation>
    <scope>NUCLEOTIDE SEQUENCE [LARGE SCALE GENOMIC DNA]</scope>
    <source>
        <strain evidence="1">SpSt-339</strain>
    </source>
</reference>
<dbReference type="AlphaFoldDB" id="A0A7C2P1Z8"/>
<name>A0A7C2P1Z8_9PLAN</name>
<evidence type="ECO:0008006" key="2">
    <source>
        <dbReference type="Google" id="ProtNLM"/>
    </source>
</evidence>
<sequence>MISPGGVGKTTFARFISGERDILTLWGQPYNESLGIERFAFADPPIEIVVPPGQSHRRDTTWPQIEGELAAGAYRGVVLIVSYGHHSLGLTSYKRHRLYKGEFAQFLEDYTADRRKDEQAVLDRLSPLLRACLEPVWLLTVVTKQDLWCDEQEPVERHYRGGRFAAEIDRIRQKLGSRNFRSELVFCSLTISNFVTGERELLRENTAGYDSRRQIQSVHQLIETLDALRTWEGAGT</sequence>